<dbReference type="Gene3D" id="1.20.920.20">
    <property type="match status" value="1"/>
</dbReference>
<evidence type="ECO:0000313" key="1">
    <source>
        <dbReference type="EMBL" id="CAE1312079.1"/>
    </source>
</evidence>
<dbReference type="Proteomes" id="UP000597762">
    <property type="component" value="Unassembled WGS sequence"/>
</dbReference>
<dbReference type="Gene3D" id="3.30.450.40">
    <property type="match status" value="1"/>
</dbReference>
<dbReference type="PANTHER" id="PTHR46788">
    <property type="entry name" value="EF-HAND CALCIUM-BINDING DOMAIN-CONTAINING PROTEIN 5"/>
    <property type="match status" value="1"/>
</dbReference>
<evidence type="ECO:0000313" key="2">
    <source>
        <dbReference type="Proteomes" id="UP000597762"/>
    </source>
</evidence>
<gene>
    <name evidence="1" type="ORF">SPHA_63363</name>
</gene>
<reference evidence="1" key="1">
    <citation type="submission" date="2021-01" db="EMBL/GenBank/DDBJ databases">
        <authorList>
            <person name="Li R."/>
            <person name="Bekaert M."/>
        </authorList>
    </citation>
    <scope>NUCLEOTIDE SEQUENCE</scope>
    <source>
        <strain evidence="1">Farmed</strain>
    </source>
</reference>
<dbReference type="InterPro" id="IPR029016">
    <property type="entry name" value="GAF-like_dom_sf"/>
</dbReference>
<evidence type="ECO:0008006" key="3">
    <source>
        <dbReference type="Google" id="ProtNLM"/>
    </source>
</evidence>
<sequence>MTDTLFDKWDNEGSGYLELNHVESVMSTYKGGSEIDAIKKAKFNLKSRISDEKLSKREFRYFVQDITNNISGQFEYEYFIDYLTDSVELSQLERVRGNARKMWLNSIVNAGKTNGTHLSPVFNKVFSTLCKDAEIHGGGKKISAYIALLVTNHKDPKERGENFLHYMAATPDHAEFVKGKILYRDMKGVSFLCVDKGIPVYVPKVKTHGNIHFWNQSNWKTENQGSFLVIPLKDQGKRVFGVLGIDTTNDSHEKTVFLTHEINFYQGVAKVFSIAYHQVEHQDILLKKLSVTTPKGNTIRFAKPSCLKRKDSLFRDYLFRCVDNSETVSADAYGQHRLAFPLRDKEGMVSFVVDISIGSTLKQLPNYENRELLRMLRLLQVAHREITNELKEGESCKMVLAAEQLTDNLRVEVMFDRLLLLDLRDNVSKLDMQAFAELRSYTAPPPVIREVLKAVLSVFYQKESEEGLFDDWTVTRNYINQQLCQKIAQYDPTALDDLIEVEKMEEKLKDIPHGEVAKHGSVPTEHLFNWLFVCISLIEHLKNKDTDMS</sequence>
<name>A0A812E0M7_ACAPH</name>
<dbReference type="EMBL" id="CAHIKZ030004540">
    <property type="protein sequence ID" value="CAE1312079.1"/>
    <property type="molecule type" value="Genomic_DNA"/>
</dbReference>
<keyword evidence="2" id="KW-1185">Reference proteome</keyword>
<dbReference type="AlphaFoldDB" id="A0A812E0M7"/>
<dbReference type="OrthoDB" id="199400at2759"/>
<comment type="caution">
    <text evidence="1">The sequence shown here is derived from an EMBL/GenBank/DDBJ whole genome shotgun (WGS) entry which is preliminary data.</text>
</comment>
<proteinExistence type="predicted"/>
<protein>
    <recommendedName>
        <fullName evidence="3">EF-hand domain-containing protein</fullName>
    </recommendedName>
</protein>
<organism evidence="1 2">
    <name type="scientific">Acanthosepion pharaonis</name>
    <name type="common">Pharaoh cuttlefish</name>
    <name type="synonym">Sepia pharaonis</name>
    <dbReference type="NCBI Taxonomy" id="158019"/>
    <lineage>
        <taxon>Eukaryota</taxon>
        <taxon>Metazoa</taxon>
        <taxon>Spiralia</taxon>
        <taxon>Lophotrochozoa</taxon>
        <taxon>Mollusca</taxon>
        <taxon>Cephalopoda</taxon>
        <taxon>Coleoidea</taxon>
        <taxon>Decapodiformes</taxon>
        <taxon>Sepiida</taxon>
        <taxon>Sepiina</taxon>
        <taxon>Sepiidae</taxon>
        <taxon>Acanthosepion</taxon>
    </lineage>
</organism>
<accession>A0A812E0M7</accession>
<dbReference type="PANTHER" id="PTHR46788:SF1">
    <property type="entry name" value="EF-HAND CALCIUM-BINDING DOMAIN-CONTAINING PROTEIN 5"/>
    <property type="match status" value="1"/>
</dbReference>
<dbReference type="SUPFAM" id="SSF55781">
    <property type="entry name" value="GAF domain-like"/>
    <property type="match status" value="1"/>
</dbReference>